<dbReference type="Proteomes" id="UP000832011">
    <property type="component" value="Chromosome"/>
</dbReference>
<dbReference type="EMBL" id="CP091511">
    <property type="protein sequence ID" value="UOO89623.1"/>
    <property type="molecule type" value="Genomic_DNA"/>
</dbReference>
<protein>
    <submittedName>
        <fullName evidence="1">Uncharacterized protein</fullName>
    </submittedName>
</protein>
<gene>
    <name evidence="1" type="ORF">LVJ82_01155</name>
</gene>
<reference evidence="1 2" key="1">
    <citation type="journal article" date="2022" name="Res Sq">
        <title>Evolution of multicellular longitudinally dividing oral cavity symbionts (Neisseriaceae).</title>
        <authorList>
            <person name="Nyongesa S."/>
            <person name="Weber P."/>
            <person name="Bernet E."/>
            <person name="Pullido F."/>
            <person name="Nieckarz M."/>
            <person name="Delaby M."/>
            <person name="Nieves C."/>
            <person name="Viehboeck T."/>
            <person name="Krause N."/>
            <person name="Rivera-Millot A."/>
            <person name="Nakamura A."/>
            <person name="Vischer N."/>
            <person name="VanNieuwenhze M."/>
            <person name="Brun Y."/>
            <person name="Cava F."/>
            <person name="Bulgheresi S."/>
            <person name="Veyrier F."/>
        </authorList>
    </citation>
    <scope>NUCLEOTIDE SEQUENCE [LARGE SCALE GENOMIC DNA]</scope>
    <source>
        <strain evidence="1 2">SN4</strain>
    </source>
</reference>
<evidence type="ECO:0000313" key="1">
    <source>
        <dbReference type="EMBL" id="UOO89623.1"/>
    </source>
</evidence>
<accession>A0ABY4E2Q6</accession>
<proteinExistence type="predicted"/>
<organism evidence="1 2">
    <name type="scientific">Vitreoscilla massiliensis</name>
    <dbReference type="NCBI Taxonomy" id="1689272"/>
    <lineage>
        <taxon>Bacteria</taxon>
        <taxon>Pseudomonadati</taxon>
        <taxon>Pseudomonadota</taxon>
        <taxon>Betaproteobacteria</taxon>
        <taxon>Neisseriales</taxon>
        <taxon>Neisseriaceae</taxon>
        <taxon>Vitreoscilla</taxon>
    </lineage>
</organism>
<name>A0ABY4E2Q6_9NEIS</name>
<evidence type="ECO:0000313" key="2">
    <source>
        <dbReference type="Proteomes" id="UP000832011"/>
    </source>
</evidence>
<keyword evidence="2" id="KW-1185">Reference proteome</keyword>
<dbReference type="RefSeq" id="WP_058305514.1">
    <property type="nucleotide sequence ID" value="NZ_CABKVG010000007.1"/>
</dbReference>
<sequence>MKALIAKLLANVCQRQIRYNQNQWQLIDVALSYEMRNMPVYMVQERVATRQNALEMQRLHTQKRVDWSNRLNRIQQWAKG</sequence>